<keyword evidence="1" id="KW-0472">Membrane</keyword>
<sequence>MGQWAWLEEVEAAALFINCSNGIIGVLGTGWQRRSRRRDCSGKGSAVVAWNNAGDDRRLGCDGLKAGNVVDGGGRRKLN</sequence>
<gene>
    <name evidence="2" type="ORF">M0R45_035405</name>
</gene>
<name>A0AAW1VXG5_RUBAR</name>
<protein>
    <submittedName>
        <fullName evidence="2">Uncharacterized protein</fullName>
    </submittedName>
</protein>
<dbReference type="EMBL" id="JBEDUW010000007">
    <property type="protein sequence ID" value="KAK9911497.1"/>
    <property type="molecule type" value="Genomic_DNA"/>
</dbReference>
<evidence type="ECO:0000313" key="2">
    <source>
        <dbReference type="EMBL" id="KAK9911497.1"/>
    </source>
</evidence>
<keyword evidence="3" id="KW-1185">Reference proteome</keyword>
<keyword evidence="1" id="KW-0812">Transmembrane</keyword>
<evidence type="ECO:0000313" key="3">
    <source>
        <dbReference type="Proteomes" id="UP001457282"/>
    </source>
</evidence>
<accession>A0AAW1VXG5</accession>
<keyword evidence="1" id="KW-1133">Transmembrane helix</keyword>
<organism evidence="2 3">
    <name type="scientific">Rubus argutus</name>
    <name type="common">Southern blackberry</name>
    <dbReference type="NCBI Taxonomy" id="59490"/>
    <lineage>
        <taxon>Eukaryota</taxon>
        <taxon>Viridiplantae</taxon>
        <taxon>Streptophyta</taxon>
        <taxon>Embryophyta</taxon>
        <taxon>Tracheophyta</taxon>
        <taxon>Spermatophyta</taxon>
        <taxon>Magnoliopsida</taxon>
        <taxon>eudicotyledons</taxon>
        <taxon>Gunneridae</taxon>
        <taxon>Pentapetalae</taxon>
        <taxon>rosids</taxon>
        <taxon>fabids</taxon>
        <taxon>Rosales</taxon>
        <taxon>Rosaceae</taxon>
        <taxon>Rosoideae</taxon>
        <taxon>Rosoideae incertae sedis</taxon>
        <taxon>Rubus</taxon>
    </lineage>
</organism>
<evidence type="ECO:0000256" key="1">
    <source>
        <dbReference type="SAM" id="Phobius"/>
    </source>
</evidence>
<proteinExistence type="predicted"/>
<reference evidence="2 3" key="1">
    <citation type="journal article" date="2023" name="G3 (Bethesda)">
        <title>A chromosome-length genome assembly and annotation of blackberry (Rubus argutus, cv. 'Hillquist').</title>
        <authorList>
            <person name="Bruna T."/>
            <person name="Aryal R."/>
            <person name="Dudchenko O."/>
            <person name="Sargent D.J."/>
            <person name="Mead D."/>
            <person name="Buti M."/>
            <person name="Cavallini A."/>
            <person name="Hytonen T."/>
            <person name="Andres J."/>
            <person name="Pham M."/>
            <person name="Weisz D."/>
            <person name="Mascagni F."/>
            <person name="Usai G."/>
            <person name="Natali L."/>
            <person name="Bassil N."/>
            <person name="Fernandez G.E."/>
            <person name="Lomsadze A."/>
            <person name="Armour M."/>
            <person name="Olukolu B."/>
            <person name="Poorten T."/>
            <person name="Britton C."/>
            <person name="Davik J."/>
            <person name="Ashrafi H."/>
            <person name="Aiden E.L."/>
            <person name="Borodovsky M."/>
            <person name="Worthington M."/>
        </authorList>
    </citation>
    <scope>NUCLEOTIDE SEQUENCE [LARGE SCALE GENOMIC DNA]</scope>
    <source>
        <strain evidence="2">PI 553951</strain>
    </source>
</reference>
<comment type="caution">
    <text evidence="2">The sequence shown here is derived from an EMBL/GenBank/DDBJ whole genome shotgun (WGS) entry which is preliminary data.</text>
</comment>
<feature type="transmembrane region" description="Helical" evidence="1">
    <location>
        <begin position="12"/>
        <end position="31"/>
    </location>
</feature>
<dbReference type="AlphaFoldDB" id="A0AAW1VXG5"/>
<dbReference type="Proteomes" id="UP001457282">
    <property type="component" value="Unassembled WGS sequence"/>
</dbReference>